<keyword evidence="3" id="KW-1003">Cell membrane</keyword>
<dbReference type="RefSeq" id="WP_132310867.1">
    <property type="nucleotide sequence ID" value="NZ_SMAR01000011.1"/>
</dbReference>
<comment type="similarity">
    <text evidence="2">Belongs to the bacterial solute-binding protein 1 family.</text>
</comment>
<keyword evidence="6" id="KW-0472">Membrane</keyword>
<comment type="subcellular location">
    <subcellularLocation>
        <location evidence="1">Periplasm</location>
    </subcellularLocation>
</comment>
<dbReference type="Pfam" id="PF01547">
    <property type="entry name" value="SBP_bac_1"/>
    <property type="match status" value="1"/>
</dbReference>
<keyword evidence="4 9" id="KW-0732">Signal</keyword>
<evidence type="ECO:0000256" key="9">
    <source>
        <dbReference type="SAM" id="SignalP"/>
    </source>
</evidence>
<dbReference type="InterPro" id="IPR050490">
    <property type="entry name" value="Bact_solute-bd_prot1"/>
</dbReference>
<dbReference type="SUPFAM" id="SSF53850">
    <property type="entry name" value="Periplasmic binding protein-like II"/>
    <property type="match status" value="1"/>
</dbReference>
<dbReference type="PANTHER" id="PTHR43649:SF33">
    <property type="entry name" value="POLYGALACTURONAN_RHAMNOGALACTURONAN-BINDING PROTEIN YTCQ"/>
    <property type="match status" value="1"/>
</dbReference>
<keyword evidence="5" id="KW-0574">Periplasm</keyword>
<sequence length="413" mass="44787">MTPFAKTMIAATTLAGLAAPAFAEDISFWGWRTEDVPQYEAFIDMFEAENPEINVNLRMVEAVSYGTILKTALAGESGPDAMMVRAYGSFEDLASGGYLMPLTDENVPALKDFPADALQAETLRADGTVYAVPFASQTMMVLYNKDIFEQLGLDAPKTWDDMKADAEALKDAGFYPFANGTAAAWQNEVLTFGLGASTMGKGFYQDVMSGKTDFTDPRFIDALTRIQDMGQYFPDGFIGLDYPSSQQLFASGMAGIFVGGSYEIAAMKGMNPDINIGVLPAPTVNEDDEGLVAVFYDGGYAGNAASEHKEAVTKFLNFLASQEFGQVFANELSNISPIPGVTFDNPELQAVSDLNKTSIPYMMLVHFRFDQPSGSTLVQENIQKMMAGDETPEGVGKAITEGLSSYYEPFQKN</sequence>
<dbReference type="Gene3D" id="3.40.190.10">
    <property type="entry name" value="Periplasmic binding protein-like II"/>
    <property type="match status" value="2"/>
</dbReference>
<evidence type="ECO:0000256" key="4">
    <source>
        <dbReference type="ARBA" id="ARBA00022729"/>
    </source>
</evidence>
<evidence type="ECO:0000256" key="8">
    <source>
        <dbReference type="ARBA" id="ARBA00023288"/>
    </source>
</evidence>
<dbReference type="InterPro" id="IPR006059">
    <property type="entry name" value="SBP"/>
</dbReference>
<reference evidence="10 11" key="1">
    <citation type="submission" date="2019-03" db="EMBL/GenBank/DDBJ databases">
        <title>Freshwater and sediment microbial communities from various areas in North America, analyzing microbe dynamics in response to fracking.</title>
        <authorList>
            <person name="Lamendella R."/>
        </authorList>
    </citation>
    <scope>NUCLEOTIDE SEQUENCE [LARGE SCALE GENOMIC DNA]</scope>
    <source>
        <strain evidence="10 11">175.2</strain>
    </source>
</reference>
<evidence type="ECO:0000256" key="6">
    <source>
        <dbReference type="ARBA" id="ARBA00023136"/>
    </source>
</evidence>
<dbReference type="AlphaFoldDB" id="A0A4R3NYI6"/>
<protein>
    <submittedName>
        <fullName evidence="10">Carbohydrate ABC transporter substrate-binding protein (CUT1 family)</fullName>
    </submittedName>
</protein>
<keyword evidence="8" id="KW-0449">Lipoprotein</keyword>
<dbReference type="OrthoDB" id="5897001at2"/>
<name>A0A4R3NYI6_9HYPH</name>
<dbReference type="PANTHER" id="PTHR43649">
    <property type="entry name" value="ARABINOSE-BINDING PROTEIN-RELATED"/>
    <property type="match status" value="1"/>
</dbReference>
<comment type="caution">
    <text evidence="10">The sequence shown here is derived from an EMBL/GenBank/DDBJ whole genome shotgun (WGS) entry which is preliminary data.</text>
</comment>
<accession>A0A4R3NYI6</accession>
<feature type="signal peptide" evidence="9">
    <location>
        <begin position="1"/>
        <end position="23"/>
    </location>
</feature>
<dbReference type="EMBL" id="SMAR01000011">
    <property type="protein sequence ID" value="TCT39907.1"/>
    <property type="molecule type" value="Genomic_DNA"/>
</dbReference>
<evidence type="ECO:0000313" key="11">
    <source>
        <dbReference type="Proteomes" id="UP000295097"/>
    </source>
</evidence>
<evidence type="ECO:0000256" key="1">
    <source>
        <dbReference type="ARBA" id="ARBA00004418"/>
    </source>
</evidence>
<dbReference type="Proteomes" id="UP000295097">
    <property type="component" value="Unassembled WGS sequence"/>
</dbReference>
<keyword evidence="11" id="KW-1185">Reference proteome</keyword>
<evidence type="ECO:0000256" key="7">
    <source>
        <dbReference type="ARBA" id="ARBA00023139"/>
    </source>
</evidence>
<evidence type="ECO:0000256" key="5">
    <source>
        <dbReference type="ARBA" id="ARBA00022764"/>
    </source>
</evidence>
<evidence type="ECO:0000256" key="2">
    <source>
        <dbReference type="ARBA" id="ARBA00008520"/>
    </source>
</evidence>
<proteinExistence type="inferred from homology"/>
<keyword evidence="7" id="KW-0564">Palmitate</keyword>
<feature type="chain" id="PRO_5020348304" evidence="9">
    <location>
        <begin position="24"/>
        <end position="413"/>
    </location>
</feature>
<dbReference type="GO" id="GO:0042597">
    <property type="term" value="C:periplasmic space"/>
    <property type="evidence" value="ECO:0007669"/>
    <property type="project" value="UniProtKB-SubCell"/>
</dbReference>
<evidence type="ECO:0000313" key="10">
    <source>
        <dbReference type="EMBL" id="TCT39907.1"/>
    </source>
</evidence>
<evidence type="ECO:0000256" key="3">
    <source>
        <dbReference type="ARBA" id="ARBA00022475"/>
    </source>
</evidence>
<organism evidence="10 11">
    <name type="scientific">Martelella mediterranea</name>
    <dbReference type="NCBI Taxonomy" id="293089"/>
    <lineage>
        <taxon>Bacteria</taxon>
        <taxon>Pseudomonadati</taxon>
        <taxon>Pseudomonadota</taxon>
        <taxon>Alphaproteobacteria</taxon>
        <taxon>Hyphomicrobiales</taxon>
        <taxon>Aurantimonadaceae</taxon>
        <taxon>Martelella</taxon>
    </lineage>
</organism>
<gene>
    <name evidence="10" type="ORF">EDC90_101192</name>
</gene>